<dbReference type="InterPro" id="IPR019734">
    <property type="entry name" value="TPR_rpt"/>
</dbReference>
<keyword evidence="2" id="KW-0802">TPR repeat</keyword>
<comment type="caution">
    <text evidence="4">The sequence shown here is derived from an EMBL/GenBank/DDBJ whole genome shotgun (WGS) entry which is preliminary data.</text>
</comment>
<dbReference type="PROSITE" id="PS50005">
    <property type="entry name" value="TPR"/>
    <property type="match status" value="1"/>
</dbReference>
<dbReference type="Pfam" id="PF13181">
    <property type="entry name" value="TPR_8"/>
    <property type="match status" value="1"/>
</dbReference>
<evidence type="ECO:0000256" key="2">
    <source>
        <dbReference type="PROSITE-ProRule" id="PRU00339"/>
    </source>
</evidence>
<evidence type="ECO:0000256" key="1">
    <source>
        <dbReference type="ARBA" id="ARBA00023125"/>
    </source>
</evidence>
<dbReference type="HOGENOM" id="CLU_806181_0_0_9"/>
<dbReference type="InterPro" id="IPR001387">
    <property type="entry name" value="Cro/C1-type_HTH"/>
</dbReference>
<dbReference type="PROSITE" id="PS50943">
    <property type="entry name" value="HTH_CROC1"/>
    <property type="match status" value="1"/>
</dbReference>
<feature type="repeat" description="TPR" evidence="2">
    <location>
        <begin position="286"/>
        <end position="319"/>
    </location>
</feature>
<dbReference type="PANTHER" id="PTHR46558:SF11">
    <property type="entry name" value="HTH-TYPE TRANSCRIPTIONAL REGULATOR XRE"/>
    <property type="match status" value="1"/>
</dbReference>
<dbReference type="OrthoDB" id="9815852at2"/>
<evidence type="ECO:0000313" key="4">
    <source>
        <dbReference type="EMBL" id="EHR32104.1"/>
    </source>
</evidence>
<dbReference type="Proteomes" id="UP000004191">
    <property type="component" value="Unassembled WGS sequence"/>
</dbReference>
<accession>H3NQV7</accession>
<dbReference type="AlphaFoldDB" id="H3NQV7"/>
<gene>
    <name evidence="4" type="ORF">HMPREF9709_01718</name>
</gene>
<dbReference type="Gene3D" id="1.10.260.40">
    <property type="entry name" value="lambda repressor-like DNA-binding domains"/>
    <property type="match status" value="1"/>
</dbReference>
<reference evidence="4 5" key="1">
    <citation type="submission" date="2012-01" db="EMBL/GenBank/DDBJ databases">
        <title>The Genome Sequence of Helcococcus kunzii ATCC 51366.</title>
        <authorList>
            <consortium name="The Broad Institute Genome Sequencing Platform"/>
            <person name="Earl A."/>
            <person name="Ward D."/>
            <person name="Feldgarden M."/>
            <person name="Gevers D."/>
            <person name="Huys G."/>
            <person name="Young S.K."/>
            <person name="Zeng Q."/>
            <person name="Gargeya S."/>
            <person name="Fitzgerald M."/>
            <person name="Haas B."/>
            <person name="Abouelleil A."/>
            <person name="Alvarado L."/>
            <person name="Arachchi H.M."/>
            <person name="Berlin A."/>
            <person name="Chapman S.B."/>
            <person name="Gearin G."/>
            <person name="Goldberg J."/>
            <person name="Griggs A."/>
            <person name="Gujja S."/>
            <person name="Hansen M."/>
            <person name="Heiman D."/>
            <person name="Howarth C."/>
            <person name="Larimer J."/>
            <person name="Lui A."/>
            <person name="MacDonald P.J.P."/>
            <person name="McCowen C."/>
            <person name="Montmayeur A."/>
            <person name="Murphy C."/>
            <person name="Neiman D."/>
            <person name="Pearson M."/>
            <person name="Priest M."/>
            <person name="Roberts A."/>
            <person name="Saif S."/>
            <person name="Shea T."/>
            <person name="Sisk P."/>
            <person name="Stolte C."/>
            <person name="Sykes S."/>
            <person name="Wortman J."/>
            <person name="Nusbaum C."/>
            <person name="Birren B."/>
        </authorList>
    </citation>
    <scope>NUCLEOTIDE SEQUENCE [LARGE SCALE GENOMIC DNA]</scope>
    <source>
        <strain evidence="4 5">ATCC 51366</strain>
    </source>
</reference>
<proteinExistence type="predicted"/>
<evidence type="ECO:0000259" key="3">
    <source>
        <dbReference type="PROSITE" id="PS50943"/>
    </source>
</evidence>
<feature type="domain" description="HTH cro/C1-type" evidence="3">
    <location>
        <begin position="8"/>
        <end position="62"/>
    </location>
</feature>
<dbReference type="Gene3D" id="1.25.40.10">
    <property type="entry name" value="Tetratricopeptide repeat domain"/>
    <property type="match status" value="2"/>
</dbReference>
<dbReference type="SMART" id="SM00530">
    <property type="entry name" value="HTH_XRE"/>
    <property type="match status" value="1"/>
</dbReference>
<dbReference type="InterPro" id="IPR010982">
    <property type="entry name" value="Lambda_DNA-bd_dom_sf"/>
</dbReference>
<dbReference type="PANTHER" id="PTHR46558">
    <property type="entry name" value="TRACRIPTIONAL REGULATORY PROTEIN-RELATED-RELATED"/>
    <property type="match status" value="1"/>
</dbReference>
<dbReference type="SMART" id="SM00028">
    <property type="entry name" value="TPR"/>
    <property type="match status" value="3"/>
</dbReference>
<protein>
    <recommendedName>
        <fullName evidence="3">HTH cro/C1-type domain-containing protein</fullName>
    </recommendedName>
</protein>
<keyword evidence="5" id="KW-1185">Reference proteome</keyword>
<dbReference type="SUPFAM" id="SSF47413">
    <property type="entry name" value="lambda repressor-like DNA-binding domains"/>
    <property type="match status" value="1"/>
</dbReference>
<dbReference type="STRING" id="883114.HMPREF9709_01718"/>
<evidence type="ECO:0000313" key="5">
    <source>
        <dbReference type="Proteomes" id="UP000004191"/>
    </source>
</evidence>
<dbReference type="Pfam" id="PF01381">
    <property type="entry name" value="HTH_3"/>
    <property type="match status" value="1"/>
</dbReference>
<dbReference type="SUPFAM" id="SSF48452">
    <property type="entry name" value="TPR-like"/>
    <property type="match status" value="1"/>
</dbReference>
<organism evidence="4 5">
    <name type="scientific">Helcococcus kunzii ATCC 51366</name>
    <dbReference type="NCBI Taxonomy" id="883114"/>
    <lineage>
        <taxon>Bacteria</taxon>
        <taxon>Bacillati</taxon>
        <taxon>Bacillota</taxon>
        <taxon>Tissierellia</taxon>
        <taxon>Tissierellales</taxon>
        <taxon>Peptoniphilaceae</taxon>
        <taxon>Helcococcus</taxon>
    </lineage>
</organism>
<dbReference type="EMBL" id="AGEI01000031">
    <property type="protein sequence ID" value="EHR32104.1"/>
    <property type="molecule type" value="Genomic_DNA"/>
</dbReference>
<keyword evidence="1" id="KW-0238">DNA-binding</keyword>
<dbReference type="GeneID" id="96999653"/>
<dbReference type="CDD" id="cd00093">
    <property type="entry name" value="HTH_XRE"/>
    <property type="match status" value="1"/>
</dbReference>
<dbReference type="eggNOG" id="COG1476">
    <property type="taxonomic scope" value="Bacteria"/>
</dbReference>
<dbReference type="GO" id="GO:0003677">
    <property type="term" value="F:DNA binding"/>
    <property type="evidence" value="ECO:0007669"/>
    <property type="project" value="UniProtKB-KW"/>
</dbReference>
<dbReference type="InterPro" id="IPR011990">
    <property type="entry name" value="TPR-like_helical_dom_sf"/>
</dbReference>
<dbReference type="PATRIC" id="fig|883114.3.peg.1715"/>
<name>H3NQV7_9FIRM</name>
<dbReference type="RefSeq" id="WP_005399233.1">
    <property type="nucleotide sequence ID" value="NZ_JH601088.1"/>
</dbReference>
<sequence>MRTIGDTIKHLRIEAGLSQTQLGEKLHLSNQAISKWENNFSQPDINLLPEIANIFGVNIDDLFEYSVEKQYEKIGALLGNQKPLTNLEFERYEKFLLDQLTKDSKNYKANSMLGDLYISHAKMLRKKAVEYGKKALELKPNTKFDINTINNASGGAIYDWDVANHHELIDYYEKTLLIAPENKKLYFYLLDNLIDDKRLNDANRVLKESYIKNPDELNEYYTIFIKEIKHGFDSVKKEYKALAKKYNNDWRVLFAVANSLSKNECYEEAIPVWKQAFDAQEKPRFSDYYISIAHCYILLGDKKNAIKAYKNTLKLLKDEWNIKFGSFVDKINSKIDELSS</sequence>